<protein>
    <submittedName>
        <fullName evidence="2">Uncharacterized protein</fullName>
    </submittedName>
</protein>
<feature type="compositionally biased region" description="Low complexity" evidence="1">
    <location>
        <begin position="73"/>
        <end position="83"/>
    </location>
</feature>
<feature type="region of interest" description="Disordered" evidence="1">
    <location>
        <begin position="72"/>
        <end position="117"/>
    </location>
</feature>
<gene>
    <name evidence="2" type="ORF">CSSPJE1EN2_LOCUS13952</name>
</gene>
<dbReference type="EMBL" id="OZ023703">
    <property type="protein sequence ID" value="CAK9871284.1"/>
    <property type="molecule type" value="Genomic_DNA"/>
</dbReference>
<name>A0ABP1B898_9BRYO</name>
<accession>A0ABP1B898</accession>
<proteinExistence type="predicted"/>
<sequence length="123" mass="13308">MQQASRTWYPTSGASPDQYSSVSKPLLPLQLPECSQTLLLLQAAPKTHSRILFLLLLLLAIRPCVYSTRVRCSGASSSSSSPSLRLTNDRTPGLQTFQVPKSPGLQNSGPGALPPSKTRYLLL</sequence>
<evidence type="ECO:0000313" key="3">
    <source>
        <dbReference type="Proteomes" id="UP001497522"/>
    </source>
</evidence>
<feature type="region of interest" description="Disordered" evidence="1">
    <location>
        <begin position="1"/>
        <end position="22"/>
    </location>
</feature>
<reference evidence="2 3" key="1">
    <citation type="submission" date="2024-03" db="EMBL/GenBank/DDBJ databases">
        <authorList>
            <consortium name="ELIXIR-Norway"/>
            <consortium name="Elixir Norway"/>
        </authorList>
    </citation>
    <scope>NUCLEOTIDE SEQUENCE [LARGE SCALE GENOMIC DNA]</scope>
</reference>
<dbReference type="Proteomes" id="UP001497522">
    <property type="component" value="Chromosome 2"/>
</dbReference>
<organism evidence="2 3">
    <name type="scientific">Sphagnum jensenii</name>
    <dbReference type="NCBI Taxonomy" id="128206"/>
    <lineage>
        <taxon>Eukaryota</taxon>
        <taxon>Viridiplantae</taxon>
        <taxon>Streptophyta</taxon>
        <taxon>Embryophyta</taxon>
        <taxon>Bryophyta</taxon>
        <taxon>Sphagnophytina</taxon>
        <taxon>Sphagnopsida</taxon>
        <taxon>Sphagnales</taxon>
        <taxon>Sphagnaceae</taxon>
        <taxon>Sphagnum</taxon>
    </lineage>
</organism>
<keyword evidence="3" id="KW-1185">Reference proteome</keyword>
<evidence type="ECO:0000256" key="1">
    <source>
        <dbReference type="SAM" id="MobiDB-lite"/>
    </source>
</evidence>
<evidence type="ECO:0000313" key="2">
    <source>
        <dbReference type="EMBL" id="CAK9871284.1"/>
    </source>
</evidence>
<feature type="compositionally biased region" description="Polar residues" evidence="1">
    <location>
        <begin position="84"/>
        <end position="109"/>
    </location>
</feature>